<comment type="caution">
    <text evidence="2">The sequence shown here is derived from an EMBL/GenBank/DDBJ whole genome shotgun (WGS) entry which is preliminary data.</text>
</comment>
<dbReference type="AlphaFoldDB" id="C8NFY5"/>
<dbReference type="eggNOG" id="COG3966">
    <property type="taxonomic scope" value="Bacteria"/>
</dbReference>
<name>C8NFY5_9LACT</name>
<proteinExistence type="predicted"/>
<dbReference type="InterPro" id="IPR006998">
    <property type="entry name" value="DltD"/>
</dbReference>
<keyword evidence="3" id="KW-1185">Reference proteome</keyword>
<evidence type="ECO:0000256" key="1">
    <source>
        <dbReference type="SAM" id="Phobius"/>
    </source>
</evidence>
<dbReference type="HOGENOM" id="CLU_050505_1_0_9"/>
<evidence type="ECO:0000313" key="3">
    <source>
        <dbReference type="Proteomes" id="UP000005926"/>
    </source>
</evidence>
<gene>
    <name evidence="2" type="ORF">HMPREF0444_0830</name>
</gene>
<protein>
    <submittedName>
        <fullName evidence="2">DltD domain protein</fullName>
    </submittedName>
</protein>
<keyword evidence="1" id="KW-0472">Membrane</keyword>
<dbReference type="EMBL" id="ACKZ01000016">
    <property type="protein sequence ID" value="EEW37471.1"/>
    <property type="molecule type" value="Genomic_DNA"/>
</dbReference>
<dbReference type="Pfam" id="PF04914">
    <property type="entry name" value="DltD"/>
    <property type="match status" value="1"/>
</dbReference>
<accession>C8NFY5</accession>
<evidence type="ECO:0000313" key="2">
    <source>
        <dbReference type="EMBL" id="EEW37471.1"/>
    </source>
</evidence>
<reference evidence="2 3" key="1">
    <citation type="submission" date="2009-08" db="EMBL/GenBank/DDBJ databases">
        <authorList>
            <person name="Muzny D."/>
            <person name="Qin X."/>
            <person name="Deng J."/>
            <person name="Jiang H."/>
            <person name="Liu Y."/>
            <person name="Qu J."/>
            <person name="Song X.-Z."/>
            <person name="Zhang L."/>
            <person name="Thornton R."/>
            <person name="Coyle M."/>
            <person name="Francisco L."/>
            <person name="Jackson L."/>
            <person name="Javaid M."/>
            <person name="Korchina V."/>
            <person name="Kovar C."/>
            <person name="Mata R."/>
            <person name="Mathew T."/>
            <person name="Ngo R."/>
            <person name="Nguyen L."/>
            <person name="Nguyen N."/>
            <person name="Okwuonu G."/>
            <person name="Ongeri F."/>
            <person name="Pham C."/>
            <person name="Simmons D."/>
            <person name="Wilczek-Boney K."/>
            <person name="Hale W."/>
            <person name="Jakkamsetti A."/>
            <person name="Pham P."/>
            <person name="Ruth R."/>
            <person name="San Lucas F."/>
            <person name="Warren J."/>
            <person name="Zhang J."/>
            <person name="Zhao Z."/>
            <person name="Zhou C."/>
            <person name="Zhu D."/>
            <person name="Lee S."/>
            <person name="Bess C."/>
            <person name="Blankenburg K."/>
            <person name="Forbes L."/>
            <person name="Fu Q."/>
            <person name="Gubbala S."/>
            <person name="Hirani K."/>
            <person name="Jayaseelan J.C."/>
            <person name="Lara F."/>
            <person name="Munidasa M."/>
            <person name="Palculict T."/>
            <person name="Patil S."/>
            <person name="Pu L.-L."/>
            <person name="Saada N."/>
            <person name="Tang L."/>
            <person name="Weissenberger G."/>
            <person name="Zhu Y."/>
            <person name="Hemphill L."/>
            <person name="Shang Y."/>
            <person name="Youmans B."/>
            <person name="Ayvaz T."/>
            <person name="Ross M."/>
            <person name="Santibanez J."/>
            <person name="Aqrawi P."/>
            <person name="Gross S."/>
            <person name="Joshi V."/>
            <person name="Fowler G."/>
            <person name="Nazareth L."/>
            <person name="Reid J."/>
            <person name="Worley K."/>
            <person name="Petrosino J."/>
            <person name="Highlander S."/>
            <person name="Gibbs R."/>
        </authorList>
    </citation>
    <scope>NUCLEOTIDE SEQUENCE [LARGE SCALE GENOMIC DNA]</scope>
    <source>
        <strain evidence="2 3">ATCC 49175</strain>
    </source>
</reference>
<keyword evidence="1" id="KW-0812">Transmembrane</keyword>
<keyword evidence="1" id="KW-1133">Transmembrane helix</keyword>
<dbReference type="NCBIfam" id="TIGR04092">
    <property type="entry name" value="LTA_DltD"/>
    <property type="match status" value="1"/>
</dbReference>
<organism evidence="2 3">
    <name type="scientific">Granulicatella adiacens ATCC 49175</name>
    <dbReference type="NCBI Taxonomy" id="638301"/>
    <lineage>
        <taxon>Bacteria</taxon>
        <taxon>Bacillati</taxon>
        <taxon>Bacillota</taxon>
        <taxon>Bacilli</taxon>
        <taxon>Lactobacillales</taxon>
        <taxon>Carnobacteriaceae</taxon>
        <taxon>Granulicatella</taxon>
    </lineage>
</organism>
<dbReference type="STRING" id="638301.HMPREF0444_0830"/>
<dbReference type="InterPro" id="IPR023896">
    <property type="entry name" value="LTA_DltD"/>
</dbReference>
<dbReference type="PANTHER" id="PTHR40039:SF1">
    <property type="entry name" value="PROTEIN DLTD"/>
    <property type="match status" value="1"/>
</dbReference>
<sequence length="395" mass="45595">MNGENHLVRIKAFGIAIVLSIISVVAFLFFYIPYINSYYKVTDNSIRYGISQEKYKSVDIIKENLDKNTLVLFGSSELEITNHKEYSFNKVFNTEDFHIMQIGSGNYQNIIHAAMMGALGDSIPKKKIAIVESMQWFEENDQNRKAFASKVSKEAVYGALTNEKLSLDTKTKLIDRIISLSSENKSLKETFERYKRVLVDKEPLPGDEWIMQVDLMQYNQILKSGFAKNKKSFGPKGVKSEKAADIDWAKLEDNAVKDAEKNTQDNPFDMDDATYKKYYADKVSKVKDSKKNVNFENAAEFDDFKLFLQIAKELGIETKVVLFPVNGKWYDHLGLNKETREKYYSKMKSIIESYGASAWDLSSKEYEQDYMHDGIHPGWKSWIETNKALYDFFNK</sequence>
<dbReference type="Proteomes" id="UP000005926">
    <property type="component" value="Unassembled WGS sequence"/>
</dbReference>
<dbReference type="PANTHER" id="PTHR40039">
    <property type="entry name" value="PROTEIN DLTD"/>
    <property type="match status" value="1"/>
</dbReference>
<feature type="transmembrane region" description="Helical" evidence="1">
    <location>
        <begin position="12"/>
        <end position="34"/>
    </location>
</feature>
<dbReference type="SUPFAM" id="SSF52266">
    <property type="entry name" value="SGNH hydrolase"/>
    <property type="match status" value="1"/>
</dbReference>